<dbReference type="AlphaFoldDB" id="A0A6J4IZ79"/>
<dbReference type="EMBL" id="CADCTL010000191">
    <property type="protein sequence ID" value="CAA9263925.1"/>
    <property type="molecule type" value="Genomic_DNA"/>
</dbReference>
<dbReference type="PROSITE" id="PS51257">
    <property type="entry name" value="PROKAR_LIPOPROTEIN"/>
    <property type="match status" value="1"/>
</dbReference>
<sequence>MPRRWAAGALLVATLAACAAPVTPSRPGAGAGATPAAAFGAEPGGAFAQEREERRRGIGIPPSLPTPRAVDQVAGTLRASRPVPGTGPVAGPPPAVPGNALSRLSALPASPLANPPGGFGLGRP</sequence>
<feature type="region of interest" description="Disordered" evidence="1">
    <location>
        <begin position="25"/>
        <end position="124"/>
    </location>
</feature>
<feature type="compositionally biased region" description="Low complexity" evidence="1">
    <location>
        <begin position="97"/>
        <end position="116"/>
    </location>
</feature>
<keyword evidence="2" id="KW-0732">Signal</keyword>
<name>A0A6J4IZ79_9PROT</name>
<feature type="signal peptide" evidence="2">
    <location>
        <begin position="1"/>
        <end position="19"/>
    </location>
</feature>
<evidence type="ECO:0000256" key="2">
    <source>
        <dbReference type="SAM" id="SignalP"/>
    </source>
</evidence>
<proteinExistence type="predicted"/>
<feature type="chain" id="PRO_5026926522" evidence="2">
    <location>
        <begin position="20"/>
        <end position="124"/>
    </location>
</feature>
<evidence type="ECO:0000313" key="3">
    <source>
        <dbReference type="EMBL" id="CAA9263925.1"/>
    </source>
</evidence>
<accession>A0A6J4IZ79</accession>
<organism evidence="3">
    <name type="scientific">uncultured Acetobacteraceae bacterium</name>
    <dbReference type="NCBI Taxonomy" id="169975"/>
    <lineage>
        <taxon>Bacteria</taxon>
        <taxon>Pseudomonadati</taxon>
        <taxon>Pseudomonadota</taxon>
        <taxon>Alphaproteobacteria</taxon>
        <taxon>Acetobacterales</taxon>
        <taxon>Acetobacteraceae</taxon>
        <taxon>environmental samples</taxon>
    </lineage>
</organism>
<reference evidence="3" key="1">
    <citation type="submission" date="2020-02" db="EMBL/GenBank/DDBJ databases">
        <authorList>
            <person name="Meier V. D."/>
        </authorList>
    </citation>
    <scope>NUCLEOTIDE SEQUENCE</scope>
    <source>
        <strain evidence="3">AVDCRST_MAG04</strain>
    </source>
</reference>
<gene>
    <name evidence="3" type="ORF">AVDCRST_MAG04-2758</name>
</gene>
<protein>
    <submittedName>
        <fullName evidence="3">Uncharacterized protein</fullName>
    </submittedName>
</protein>
<evidence type="ECO:0000256" key="1">
    <source>
        <dbReference type="SAM" id="MobiDB-lite"/>
    </source>
</evidence>
<feature type="compositionally biased region" description="Low complexity" evidence="1">
    <location>
        <begin position="32"/>
        <end position="48"/>
    </location>
</feature>